<evidence type="ECO:0000259" key="10">
    <source>
        <dbReference type="Pfam" id="PF02880"/>
    </source>
</evidence>
<evidence type="ECO:0000256" key="2">
    <source>
        <dbReference type="ARBA" id="ARBA00010231"/>
    </source>
</evidence>
<dbReference type="InterPro" id="IPR005841">
    <property type="entry name" value="Alpha-D-phosphohexomutase_SF"/>
</dbReference>
<dbReference type="InterPro" id="IPR036900">
    <property type="entry name" value="A-D-PHexomutase_C_sf"/>
</dbReference>
<comment type="similarity">
    <text evidence="2">Belongs to the phosphohexose mutase family.</text>
</comment>
<feature type="domain" description="Alpha-D-phosphohexomutase alpha/beta/alpha" evidence="8">
    <location>
        <begin position="8"/>
        <end position="138"/>
    </location>
</feature>
<dbReference type="STRING" id="857265.WG78_02920"/>
<evidence type="ECO:0000256" key="5">
    <source>
        <dbReference type="ARBA" id="ARBA00022842"/>
    </source>
</evidence>
<dbReference type="PANTHER" id="PTHR43771">
    <property type="entry name" value="PHOSPHOMANNOMUTASE"/>
    <property type="match status" value="1"/>
</dbReference>
<comment type="cofactor">
    <cofactor evidence="1">
        <name>Mg(2+)</name>
        <dbReference type="ChEBI" id="CHEBI:18420"/>
    </cofactor>
</comment>
<dbReference type="Pfam" id="PF02878">
    <property type="entry name" value="PGM_PMM_I"/>
    <property type="match status" value="1"/>
</dbReference>
<keyword evidence="6 11" id="KW-0413">Isomerase</keyword>
<keyword evidence="3" id="KW-0597">Phosphoprotein</keyword>
<dbReference type="EC" id="5.4.2.2" evidence="11"/>
<comment type="caution">
    <text evidence="11">The sequence shown here is derived from an EMBL/GenBank/DDBJ whole genome shotgun (WGS) entry which is preliminary data.</text>
</comment>
<keyword evidence="4" id="KW-0479">Metal-binding</keyword>
<evidence type="ECO:0000259" key="9">
    <source>
        <dbReference type="Pfam" id="PF02879"/>
    </source>
</evidence>
<sequence length="454" mass="48389">MMAQIDRTLFKAYDVRSTVDKLTPQAAYYIGRAAGTMAVRAGHTRFAVGRDGRLSSPVLADQLIKGLVECGLHVLDLGLAATPMMYYAALYRADGCGAVVTGSHNPPDYNGIKIMDGGVTVGDARLAGLADLIEAEDFVTAVGKVEPLIIATDYINGVCEQNVLAKPLTVVIDCGNGAPGAFAPQLYRQLGCHVIELFCEVDGHFPNHHPDPQVAANLVDLQAAVAAHNADVGLAFDGDGDRLGVVTRSGRTVPGDRILMLFAADCLKAQPGGHVLYDVKSSRAVSAWVEELGGTSEAIATGHTHMKKRLKETGALVAGELSGHLAFGQWKFDDGLYAGARIARMIAGGVDLDQLLDDMPQYQSSPEVQVHVDEDGHSVVRRIATTAQFPTAKEIITIDGLRIEYADGFGLIRASNTTPVLTLRFEAETPEALARIRNEIKAAIAPLQWPEDAA</sequence>
<dbReference type="Gene3D" id="3.30.310.50">
    <property type="entry name" value="Alpha-D-phosphohexomutase, C-terminal domain"/>
    <property type="match status" value="1"/>
</dbReference>
<evidence type="ECO:0000313" key="12">
    <source>
        <dbReference type="Proteomes" id="UP000037939"/>
    </source>
</evidence>
<dbReference type="Pfam" id="PF02879">
    <property type="entry name" value="PGM_PMM_II"/>
    <property type="match status" value="1"/>
</dbReference>
<keyword evidence="12" id="KW-1185">Reference proteome</keyword>
<dbReference type="InterPro" id="IPR005845">
    <property type="entry name" value="A-D-PHexomutase_a/b/a-II"/>
</dbReference>
<gene>
    <name evidence="11" type="primary">algC_1</name>
    <name evidence="11" type="ORF">WG78_02920</name>
</gene>
<name>A0A0N0GQ61_9NEIS</name>
<dbReference type="PATRIC" id="fig|857265.3.peg.600"/>
<dbReference type="InterPro" id="IPR016055">
    <property type="entry name" value="A-D-PHexomutase_a/b/a-I/II/III"/>
</dbReference>
<organism evidence="11 12">
    <name type="scientific">Amantichitinum ursilacus</name>
    <dbReference type="NCBI Taxonomy" id="857265"/>
    <lineage>
        <taxon>Bacteria</taxon>
        <taxon>Pseudomonadati</taxon>
        <taxon>Pseudomonadota</taxon>
        <taxon>Betaproteobacteria</taxon>
        <taxon>Neisseriales</taxon>
        <taxon>Chitinibacteraceae</taxon>
        <taxon>Amantichitinum</taxon>
    </lineage>
</organism>
<dbReference type="OrthoDB" id="9803322at2"/>
<evidence type="ECO:0000256" key="1">
    <source>
        <dbReference type="ARBA" id="ARBA00001946"/>
    </source>
</evidence>
<dbReference type="SUPFAM" id="SSF55957">
    <property type="entry name" value="Phosphoglucomutase, C-terminal domain"/>
    <property type="match status" value="1"/>
</dbReference>
<dbReference type="GO" id="GO:0046872">
    <property type="term" value="F:metal ion binding"/>
    <property type="evidence" value="ECO:0007669"/>
    <property type="project" value="UniProtKB-KW"/>
</dbReference>
<feature type="domain" description="Alpha-D-phosphohexomutase C-terminal" evidence="7">
    <location>
        <begin position="368"/>
        <end position="441"/>
    </location>
</feature>
<dbReference type="Pfam" id="PF02880">
    <property type="entry name" value="PGM_PMM_III"/>
    <property type="match status" value="1"/>
</dbReference>
<evidence type="ECO:0000313" key="11">
    <source>
        <dbReference type="EMBL" id="KPC54492.1"/>
    </source>
</evidence>
<feature type="domain" description="Alpha-D-phosphohexomutase alpha/beta/alpha" evidence="9">
    <location>
        <begin position="159"/>
        <end position="250"/>
    </location>
</feature>
<proteinExistence type="inferred from homology"/>
<feature type="domain" description="Alpha-D-phosphohexomutase alpha/beta/alpha" evidence="10">
    <location>
        <begin position="255"/>
        <end position="362"/>
    </location>
</feature>
<dbReference type="PRINTS" id="PR00509">
    <property type="entry name" value="PGMPMM"/>
</dbReference>
<dbReference type="GO" id="GO:0005975">
    <property type="term" value="P:carbohydrate metabolic process"/>
    <property type="evidence" value="ECO:0007669"/>
    <property type="project" value="InterPro"/>
</dbReference>
<dbReference type="InterPro" id="IPR005846">
    <property type="entry name" value="A-D-PHexomutase_a/b/a-III"/>
</dbReference>
<protein>
    <submittedName>
        <fullName evidence="11">Phosphomannomutase/phosphoglucomutase</fullName>
        <ecNumber evidence="11">5.4.2.2</ecNumber>
    </submittedName>
</protein>
<evidence type="ECO:0000256" key="6">
    <source>
        <dbReference type="ARBA" id="ARBA00023235"/>
    </source>
</evidence>
<dbReference type="SUPFAM" id="SSF53738">
    <property type="entry name" value="Phosphoglucomutase, first 3 domains"/>
    <property type="match status" value="3"/>
</dbReference>
<dbReference type="Pfam" id="PF00408">
    <property type="entry name" value="PGM_PMM_IV"/>
    <property type="match status" value="1"/>
</dbReference>
<dbReference type="InterPro" id="IPR005844">
    <property type="entry name" value="A-D-PHexomutase_a/b/a-I"/>
</dbReference>
<keyword evidence="5" id="KW-0460">Magnesium</keyword>
<dbReference type="EMBL" id="LAQT01000002">
    <property type="protein sequence ID" value="KPC54492.1"/>
    <property type="molecule type" value="Genomic_DNA"/>
</dbReference>
<dbReference type="Proteomes" id="UP000037939">
    <property type="component" value="Unassembled WGS sequence"/>
</dbReference>
<dbReference type="AlphaFoldDB" id="A0A0N0GQ61"/>
<dbReference type="InterPro" id="IPR005843">
    <property type="entry name" value="A-D-PHexomutase_C"/>
</dbReference>
<evidence type="ECO:0000259" key="7">
    <source>
        <dbReference type="Pfam" id="PF00408"/>
    </source>
</evidence>
<dbReference type="PANTHER" id="PTHR43771:SF2">
    <property type="entry name" value="PHOSPHOMANNOMUTASE_PHOSPHOGLUCOMUTASE"/>
    <property type="match status" value="1"/>
</dbReference>
<reference evidence="11 12" key="1">
    <citation type="submission" date="2015-07" db="EMBL/GenBank/DDBJ databases">
        <title>Draft genome sequence of the Amantichitinum ursilacus IGB-41, a new chitin-degrading bacterium.</title>
        <authorList>
            <person name="Kirstahler P."/>
            <person name="Guenther M."/>
            <person name="Grumaz C."/>
            <person name="Rupp S."/>
            <person name="Zibek S."/>
            <person name="Sohn K."/>
        </authorList>
    </citation>
    <scope>NUCLEOTIDE SEQUENCE [LARGE SCALE GENOMIC DNA]</scope>
    <source>
        <strain evidence="11 12">IGB-41</strain>
    </source>
</reference>
<dbReference type="Gene3D" id="3.40.120.10">
    <property type="entry name" value="Alpha-D-Glucose-1,6-Bisphosphate, subunit A, domain 3"/>
    <property type="match status" value="3"/>
</dbReference>
<evidence type="ECO:0000259" key="8">
    <source>
        <dbReference type="Pfam" id="PF02878"/>
    </source>
</evidence>
<dbReference type="GO" id="GO:0004614">
    <property type="term" value="F:phosphoglucomutase activity"/>
    <property type="evidence" value="ECO:0007669"/>
    <property type="project" value="UniProtKB-EC"/>
</dbReference>
<evidence type="ECO:0000256" key="3">
    <source>
        <dbReference type="ARBA" id="ARBA00022553"/>
    </source>
</evidence>
<dbReference type="CDD" id="cd03089">
    <property type="entry name" value="PMM_PGM"/>
    <property type="match status" value="1"/>
</dbReference>
<evidence type="ECO:0000256" key="4">
    <source>
        <dbReference type="ARBA" id="ARBA00022723"/>
    </source>
</evidence>
<accession>A0A0N0GQ61</accession>